<dbReference type="Pfam" id="PF13202">
    <property type="entry name" value="EF-hand_5"/>
    <property type="match status" value="2"/>
</dbReference>
<evidence type="ECO:0000259" key="2">
    <source>
        <dbReference type="PROSITE" id="PS50222"/>
    </source>
</evidence>
<name>A0AAV1K531_9NEOP</name>
<keyword evidence="1" id="KW-0106">Calcium</keyword>
<dbReference type="AlphaFoldDB" id="A0AAV1K531"/>
<dbReference type="PROSITE" id="PS50222">
    <property type="entry name" value="EF_HAND_2"/>
    <property type="match status" value="1"/>
</dbReference>
<feature type="domain" description="EF-hand" evidence="2">
    <location>
        <begin position="97"/>
        <end position="132"/>
    </location>
</feature>
<protein>
    <recommendedName>
        <fullName evidence="2">EF-hand domain-containing protein</fullName>
    </recommendedName>
</protein>
<proteinExistence type="predicted"/>
<evidence type="ECO:0000256" key="1">
    <source>
        <dbReference type="ARBA" id="ARBA00022837"/>
    </source>
</evidence>
<dbReference type="SUPFAM" id="SSF47473">
    <property type="entry name" value="EF-hand"/>
    <property type="match status" value="1"/>
</dbReference>
<accession>A0AAV1K531</accession>
<dbReference type="Proteomes" id="UP001497472">
    <property type="component" value="Unassembled WGS sequence"/>
</dbReference>
<gene>
    <name evidence="3" type="ORF">LNINA_LOCUS14298</name>
</gene>
<dbReference type="Gene3D" id="1.10.238.10">
    <property type="entry name" value="EF-hand"/>
    <property type="match status" value="1"/>
</dbReference>
<dbReference type="InterPro" id="IPR011992">
    <property type="entry name" value="EF-hand-dom_pair"/>
</dbReference>
<evidence type="ECO:0000313" key="3">
    <source>
        <dbReference type="EMBL" id="CAK1555483.1"/>
    </source>
</evidence>
<dbReference type="PROSITE" id="PS00018">
    <property type="entry name" value="EF_HAND_1"/>
    <property type="match status" value="3"/>
</dbReference>
<evidence type="ECO:0000313" key="4">
    <source>
        <dbReference type="Proteomes" id="UP001497472"/>
    </source>
</evidence>
<comment type="caution">
    <text evidence="3">The sequence shown here is derived from an EMBL/GenBank/DDBJ whole genome shotgun (WGS) entry which is preliminary data.</text>
</comment>
<dbReference type="GO" id="GO:0005509">
    <property type="term" value="F:calcium ion binding"/>
    <property type="evidence" value="ECO:0007669"/>
    <property type="project" value="InterPro"/>
</dbReference>
<dbReference type="InterPro" id="IPR002048">
    <property type="entry name" value="EF_hand_dom"/>
</dbReference>
<organism evidence="3 4">
    <name type="scientific">Leptosia nina</name>
    <dbReference type="NCBI Taxonomy" id="320188"/>
    <lineage>
        <taxon>Eukaryota</taxon>
        <taxon>Metazoa</taxon>
        <taxon>Ecdysozoa</taxon>
        <taxon>Arthropoda</taxon>
        <taxon>Hexapoda</taxon>
        <taxon>Insecta</taxon>
        <taxon>Pterygota</taxon>
        <taxon>Neoptera</taxon>
        <taxon>Endopterygota</taxon>
        <taxon>Lepidoptera</taxon>
        <taxon>Glossata</taxon>
        <taxon>Ditrysia</taxon>
        <taxon>Papilionoidea</taxon>
        <taxon>Pieridae</taxon>
        <taxon>Pierinae</taxon>
        <taxon>Leptosia</taxon>
    </lineage>
</organism>
<dbReference type="EMBL" id="CAVLEF010000280">
    <property type="protein sequence ID" value="CAK1555483.1"/>
    <property type="molecule type" value="Genomic_DNA"/>
</dbReference>
<dbReference type="InterPro" id="IPR018247">
    <property type="entry name" value="EF_Hand_1_Ca_BS"/>
</dbReference>
<sequence length="184" mass="21335">MVSDVRRKKLLFAFKKFFDADESGAVEKKDFEKSLDRIVRLQGWKESDVVFNVAKDIMNQIWEGFQSSADSDNDGKVSTEEWIKMWDLQDKETLPEWNNLFCKVCFHLQDKSGDGKVDEEEFVKVHEVFGGPKEDAVEAFKKLSQGQSSLSWEEFQKLFKDFFLSDDADAPGNYIFGTINFLKE</sequence>
<keyword evidence="4" id="KW-1185">Reference proteome</keyword>
<reference evidence="3 4" key="1">
    <citation type="submission" date="2023-11" db="EMBL/GenBank/DDBJ databases">
        <authorList>
            <person name="Okamura Y."/>
        </authorList>
    </citation>
    <scope>NUCLEOTIDE SEQUENCE [LARGE SCALE GENOMIC DNA]</scope>
</reference>